<dbReference type="OrthoDB" id="9799456at2"/>
<evidence type="ECO:0000256" key="5">
    <source>
        <dbReference type="SAM" id="Phobius"/>
    </source>
</evidence>
<dbReference type="RefSeq" id="YP_002518885.1">
    <property type="nucleotide sequence ID" value="NC_011916.1"/>
</dbReference>
<dbReference type="KEGG" id="ccs:CCNA_03512"/>
<accession>A0A0H3CDH3</accession>
<reference evidence="6 7" key="1">
    <citation type="journal article" date="2010" name="J. Bacteriol.">
        <title>The genetic basis of laboratory adaptation in Caulobacter crescentus.</title>
        <authorList>
            <person name="Marks M.E."/>
            <person name="Castro-Rojas C.M."/>
            <person name="Teiling C."/>
            <person name="Du L."/>
            <person name="Kapatral V."/>
            <person name="Walunas T.L."/>
            <person name="Crosson S."/>
        </authorList>
    </citation>
    <scope>NUCLEOTIDE SEQUENCE [LARGE SCALE GENOMIC DNA]</scope>
    <source>
        <strain evidence="7">NA1000 / CB15N</strain>
    </source>
</reference>
<keyword evidence="3 5" id="KW-1133">Transmembrane helix</keyword>
<dbReference type="HOGENOM" id="CLU_133751_0_1_5"/>
<comment type="subcellular location">
    <subcellularLocation>
        <location evidence="1">Cell membrane</location>
        <topology evidence="1">Multi-pass membrane protein</topology>
    </subcellularLocation>
</comment>
<evidence type="ECO:0000256" key="1">
    <source>
        <dbReference type="ARBA" id="ARBA00004651"/>
    </source>
</evidence>
<keyword evidence="2 5" id="KW-0812">Transmembrane</keyword>
<proteinExistence type="predicted"/>
<feature type="transmembrane region" description="Helical" evidence="5">
    <location>
        <begin position="77"/>
        <end position="96"/>
    </location>
</feature>
<dbReference type="PhylomeDB" id="A0A0H3CDH3"/>
<dbReference type="InterPro" id="IPR036640">
    <property type="entry name" value="ABC1_TM_sf"/>
</dbReference>
<dbReference type="GO" id="GO:0008270">
    <property type="term" value="F:zinc ion binding"/>
    <property type="evidence" value="ECO:0007669"/>
    <property type="project" value="UniProtKB-KW"/>
</dbReference>
<evidence type="ECO:0000313" key="7">
    <source>
        <dbReference type="Proteomes" id="UP000001364"/>
    </source>
</evidence>
<name>A0A0H3CDH3_CAUVN</name>
<dbReference type="RefSeq" id="WP_010921230.1">
    <property type="nucleotide sequence ID" value="NC_011916.1"/>
</dbReference>
<dbReference type="GO" id="GO:0005886">
    <property type="term" value="C:plasma membrane"/>
    <property type="evidence" value="ECO:0007669"/>
    <property type="project" value="UniProtKB-SubCell"/>
</dbReference>
<dbReference type="EMBL" id="CP001340">
    <property type="protein sequence ID" value="ACL96977.1"/>
    <property type="molecule type" value="Genomic_DNA"/>
</dbReference>
<organism evidence="6 7">
    <name type="scientific">Caulobacter vibrioides (strain NA1000 / CB15N)</name>
    <name type="common">Caulobacter crescentus</name>
    <dbReference type="NCBI Taxonomy" id="565050"/>
    <lineage>
        <taxon>Bacteria</taxon>
        <taxon>Pseudomonadati</taxon>
        <taxon>Pseudomonadota</taxon>
        <taxon>Alphaproteobacteria</taxon>
        <taxon>Caulobacterales</taxon>
        <taxon>Caulobacteraceae</taxon>
        <taxon>Caulobacter</taxon>
    </lineage>
</organism>
<dbReference type="Proteomes" id="UP000001364">
    <property type="component" value="Chromosome"/>
</dbReference>
<keyword evidence="7" id="KW-1185">Reference proteome</keyword>
<evidence type="ECO:0000313" key="6">
    <source>
        <dbReference type="EMBL" id="ACL96977.1"/>
    </source>
</evidence>
<protein>
    <submittedName>
        <fullName evidence="6">Zinc-finger protein</fullName>
    </submittedName>
</protein>
<dbReference type="Pfam" id="PF06170">
    <property type="entry name" value="DUF983"/>
    <property type="match status" value="1"/>
</dbReference>
<dbReference type="SUPFAM" id="SSF90123">
    <property type="entry name" value="ABC transporter transmembrane region"/>
    <property type="match status" value="1"/>
</dbReference>
<gene>
    <name evidence="6" type="ordered locus">CCNA_03512</name>
</gene>
<dbReference type="InterPro" id="IPR009325">
    <property type="entry name" value="DUF983"/>
</dbReference>
<evidence type="ECO:0000256" key="4">
    <source>
        <dbReference type="ARBA" id="ARBA00023136"/>
    </source>
</evidence>
<keyword evidence="6" id="KW-0479">Metal-binding</keyword>
<feature type="transmembrane region" description="Helical" evidence="5">
    <location>
        <begin position="50"/>
        <end position="71"/>
    </location>
</feature>
<evidence type="ECO:0000256" key="2">
    <source>
        <dbReference type="ARBA" id="ARBA00022692"/>
    </source>
</evidence>
<dbReference type="GeneID" id="7332509"/>
<dbReference type="PATRIC" id="fig|565050.3.peg.3426"/>
<sequence length="120" mass="12668">MTKVNPYAAGARGLCPHCGEGYLFDGFLKVAPRCEACGFELGKHETGDGAATFVILIAGAICAFGALFSMFAWNWPVWVSLVVWLPAVVAISLGLMRPAKGLMVAAQIAQKASEAGRDHV</sequence>
<dbReference type="AlphaFoldDB" id="A0A0H3CDH3"/>
<keyword evidence="6" id="KW-0862">Zinc</keyword>
<dbReference type="GO" id="GO:0005524">
    <property type="term" value="F:ATP binding"/>
    <property type="evidence" value="ECO:0007669"/>
    <property type="project" value="InterPro"/>
</dbReference>
<keyword evidence="4 5" id="KW-0472">Membrane</keyword>
<evidence type="ECO:0000256" key="3">
    <source>
        <dbReference type="ARBA" id="ARBA00022989"/>
    </source>
</evidence>
<keyword evidence="6" id="KW-0863">Zinc-finger</keyword>